<comment type="caution">
    <text evidence="1">The sequence shown here is derived from an EMBL/GenBank/DDBJ whole genome shotgun (WGS) entry which is preliminary data.</text>
</comment>
<sequence length="371" mass="42171">MAMIRPRDHSSLDVTLMGHPEARNVGELWAGKTNIKERRRLQNRLNRRAYSEFPIQHARLDRLGFITGKRQAEQKLVRKRTMAQVGVEPEARMNRMLSVPGVTVFSLDVKHDQTRKGPISLTSLVSAAGMSSGEDAAVLSSSPQRHLRLLQSWCRQFEETMRRAGLMSVEPDQGSPTTDSDAVQLEEVLVEVGHVRYPDLIPNSEDQLINLMYYNVFRGLAKNIRALNLDIQSMASWDYDSPFVTGKVDVSTLAPDFQPTYLQRTISHHPCFDVFPDQVVRDNAIVHWYIEKHPLEGRLCMALAGRHTWHEIDLALKCGCILWGEPDVAESWEVTEGFARDWPFLVKGAVRLEAATNRYRAFRGEPPILFA</sequence>
<organism evidence="1 2">
    <name type="scientific">Cladophialophora carrionii</name>
    <dbReference type="NCBI Taxonomy" id="86049"/>
    <lineage>
        <taxon>Eukaryota</taxon>
        <taxon>Fungi</taxon>
        <taxon>Dikarya</taxon>
        <taxon>Ascomycota</taxon>
        <taxon>Pezizomycotina</taxon>
        <taxon>Eurotiomycetes</taxon>
        <taxon>Chaetothyriomycetidae</taxon>
        <taxon>Chaetothyriales</taxon>
        <taxon>Herpotrichiellaceae</taxon>
        <taxon>Cladophialophora</taxon>
    </lineage>
</organism>
<name>A0A1C1CFN9_9EURO</name>
<dbReference type="VEuPathDB" id="FungiDB:G647_02117"/>
<evidence type="ECO:0000313" key="2">
    <source>
        <dbReference type="Proteomes" id="UP000094526"/>
    </source>
</evidence>
<dbReference type="EMBL" id="LGRB01000014">
    <property type="protein sequence ID" value="OCT47319.1"/>
    <property type="molecule type" value="Genomic_DNA"/>
</dbReference>
<dbReference type="InterPro" id="IPR021833">
    <property type="entry name" value="DUF3425"/>
</dbReference>
<dbReference type="AlphaFoldDB" id="A0A1C1CFN9"/>
<dbReference type="VEuPathDB" id="FungiDB:CLCR_02502"/>
<keyword evidence="2" id="KW-1185">Reference proteome</keyword>
<dbReference type="OrthoDB" id="2245989at2759"/>
<evidence type="ECO:0000313" key="1">
    <source>
        <dbReference type="EMBL" id="OCT47319.1"/>
    </source>
</evidence>
<dbReference type="Proteomes" id="UP000094526">
    <property type="component" value="Unassembled WGS sequence"/>
</dbReference>
<evidence type="ECO:0008006" key="3">
    <source>
        <dbReference type="Google" id="ProtNLM"/>
    </source>
</evidence>
<accession>A0A1C1CFN9</accession>
<reference evidence="2" key="1">
    <citation type="submission" date="2015-07" db="EMBL/GenBank/DDBJ databases">
        <authorList>
            <person name="Teixeira M.M."/>
            <person name="Souza R.C."/>
            <person name="Almeida L.G."/>
            <person name="Vicente V.A."/>
            <person name="de Hoog S."/>
            <person name="Bocca A.L."/>
            <person name="de Almeida S.R."/>
            <person name="Vasconcelos A.T."/>
            <person name="Felipe M.S."/>
        </authorList>
    </citation>
    <scope>NUCLEOTIDE SEQUENCE [LARGE SCALE GENOMIC DNA]</scope>
    <source>
        <strain evidence="2">KSF</strain>
    </source>
</reference>
<dbReference type="STRING" id="86049.A0A1C1CFN9"/>
<proteinExistence type="predicted"/>
<dbReference type="eggNOG" id="ENOG502S6JE">
    <property type="taxonomic scope" value="Eukaryota"/>
</dbReference>
<protein>
    <recommendedName>
        <fullName evidence="3">BZIP domain-containing protein</fullName>
    </recommendedName>
</protein>
<dbReference type="PANTHER" id="PTHR38116">
    <property type="entry name" value="CHROMOSOME 7, WHOLE GENOME SHOTGUN SEQUENCE"/>
    <property type="match status" value="1"/>
</dbReference>
<dbReference type="PANTHER" id="PTHR38116:SF5">
    <property type="entry name" value="BZIP DOMAIN-CONTAINING PROTEIN"/>
    <property type="match status" value="1"/>
</dbReference>
<dbReference type="Pfam" id="PF11905">
    <property type="entry name" value="DUF3425"/>
    <property type="match status" value="1"/>
</dbReference>
<gene>
    <name evidence="1" type="ORF">CLCR_02502</name>
</gene>